<accession>A0ABR9BIX0</accession>
<evidence type="ECO:0000259" key="1">
    <source>
        <dbReference type="PROSITE" id="PS51186"/>
    </source>
</evidence>
<sequence>MSIGCQLMQKAILFARRNGARGIALETSHRNLTVQALYESLGFQRDENYYHYYLTV</sequence>
<reference evidence="2 3" key="1">
    <citation type="submission" date="2020-09" db="EMBL/GenBank/DDBJ databases">
        <title>Photobacterium sp. CAU 1568 isolated from sand of Sido Beach.</title>
        <authorList>
            <person name="Kim W."/>
        </authorList>
    </citation>
    <scope>NUCLEOTIDE SEQUENCE [LARGE SCALE GENOMIC DNA]</scope>
    <source>
        <strain evidence="2 3">CAU 1568</strain>
    </source>
</reference>
<evidence type="ECO:0000313" key="2">
    <source>
        <dbReference type="EMBL" id="MBD8512493.1"/>
    </source>
</evidence>
<dbReference type="Proteomes" id="UP000649768">
    <property type="component" value="Unassembled WGS sequence"/>
</dbReference>
<evidence type="ECO:0000313" key="3">
    <source>
        <dbReference type="Proteomes" id="UP000649768"/>
    </source>
</evidence>
<keyword evidence="3" id="KW-1185">Reference proteome</keyword>
<name>A0ABR9BIX0_9GAMM</name>
<organism evidence="2 3">
    <name type="scientific">Photobacterium arenosum</name>
    <dbReference type="NCBI Taxonomy" id="2774143"/>
    <lineage>
        <taxon>Bacteria</taxon>
        <taxon>Pseudomonadati</taxon>
        <taxon>Pseudomonadota</taxon>
        <taxon>Gammaproteobacteria</taxon>
        <taxon>Vibrionales</taxon>
        <taxon>Vibrionaceae</taxon>
        <taxon>Photobacterium</taxon>
    </lineage>
</organism>
<dbReference type="Pfam" id="PF00583">
    <property type="entry name" value="Acetyltransf_1"/>
    <property type="match status" value="1"/>
</dbReference>
<dbReference type="PROSITE" id="PS51186">
    <property type="entry name" value="GNAT"/>
    <property type="match status" value="1"/>
</dbReference>
<dbReference type="EMBL" id="JACYTP010000003">
    <property type="protein sequence ID" value="MBD8512493.1"/>
    <property type="molecule type" value="Genomic_DNA"/>
</dbReference>
<gene>
    <name evidence="2" type="ORF">IFO68_07290</name>
</gene>
<proteinExistence type="predicted"/>
<dbReference type="RefSeq" id="WP_192015279.1">
    <property type="nucleotide sequence ID" value="NZ_JACYTP010000003.1"/>
</dbReference>
<protein>
    <submittedName>
        <fullName evidence="2">GNAT family N-acetyltransferase</fullName>
    </submittedName>
</protein>
<dbReference type="InterPro" id="IPR000182">
    <property type="entry name" value="GNAT_dom"/>
</dbReference>
<comment type="caution">
    <text evidence="2">The sequence shown here is derived from an EMBL/GenBank/DDBJ whole genome shotgun (WGS) entry which is preliminary data.</text>
</comment>
<feature type="domain" description="N-acetyltransferase" evidence="1">
    <location>
        <begin position="1"/>
        <end position="56"/>
    </location>
</feature>
<dbReference type="SUPFAM" id="SSF55729">
    <property type="entry name" value="Acyl-CoA N-acyltransferases (Nat)"/>
    <property type="match status" value="1"/>
</dbReference>
<dbReference type="InterPro" id="IPR016181">
    <property type="entry name" value="Acyl_CoA_acyltransferase"/>
</dbReference>
<dbReference type="Gene3D" id="3.40.630.30">
    <property type="match status" value="1"/>
</dbReference>